<evidence type="ECO:0000313" key="1">
    <source>
        <dbReference type="EMBL" id="KAF3849033.1"/>
    </source>
</evidence>
<evidence type="ECO:0000313" key="2">
    <source>
        <dbReference type="Proteomes" id="UP000518266"/>
    </source>
</evidence>
<accession>A0A7J5YIM4</accession>
<reference evidence="1 2" key="1">
    <citation type="submission" date="2020-03" db="EMBL/GenBank/DDBJ databases">
        <title>Dissostichus mawsoni Genome sequencing and assembly.</title>
        <authorList>
            <person name="Park H."/>
        </authorList>
    </citation>
    <scope>NUCLEOTIDE SEQUENCE [LARGE SCALE GENOMIC DNA]</scope>
    <source>
        <strain evidence="1">DM0001</strain>
        <tissue evidence="1">Muscle</tissue>
    </source>
</reference>
<sequence>MLNKGGIVDTPIGILLPNHQSVHLVFCHPLSQCRQHMTQLCSHDGAIAFLVKNPQPLHKILKVALIFCTGDMLQHWQEGLKIHHFSAHVLWPWFSEHLEHICVGRVLTKSSHHISALAICDLHISSRCAVKQGEGFLELLNLVGIVLKSDAFGIERRLLGVLGLVAESSPAQLDYFRCASDAAFGACL</sequence>
<dbReference type="AlphaFoldDB" id="A0A7J5YIM4"/>
<proteinExistence type="predicted"/>
<dbReference type="Proteomes" id="UP000518266">
    <property type="component" value="Unassembled WGS sequence"/>
</dbReference>
<organism evidence="1 2">
    <name type="scientific">Dissostichus mawsoni</name>
    <name type="common">Antarctic cod</name>
    <dbReference type="NCBI Taxonomy" id="36200"/>
    <lineage>
        <taxon>Eukaryota</taxon>
        <taxon>Metazoa</taxon>
        <taxon>Chordata</taxon>
        <taxon>Craniata</taxon>
        <taxon>Vertebrata</taxon>
        <taxon>Euteleostomi</taxon>
        <taxon>Actinopterygii</taxon>
        <taxon>Neopterygii</taxon>
        <taxon>Teleostei</taxon>
        <taxon>Neoteleostei</taxon>
        <taxon>Acanthomorphata</taxon>
        <taxon>Eupercaria</taxon>
        <taxon>Perciformes</taxon>
        <taxon>Notothenioidei</taxon>
        <taxon>Nototheniidae</taxon>
        <taxon>Dissostichus</taxon>
    </lineage>
</organism>
<name>A0A7J5YIM4_DISMA</name>
<protein>
    <submittedName>
        <fullName evidence="1">Uncharacterized protein</fullName>
    </submittedName>
</protein>
<keyword evidence="2" id="KW-1185">Reference proteome</keyword>
<dbReference type="EMBL" id="JAAKFY010000012">
    <property type="protein sequence ID" value="KAF3849033.1"/>
    <property type="molecule type" value="Genomic_DNA"/>
</dbReference>
<dbReference type="OrthoDB" id="10538453at2759"/>
<gene>
    <name evidence="1" type="ORF">F7725_015530</name>
</gene>
<comment type="caution">
    <text evidence="1">The sequence shown here is derived from an EMBL/GenBank/DDBJ whole genome shotgun (WGS) entry which is preliminary data.</text>
</comment>